<dbReference type="PANTHER" id="PTHR12558">
    <property type="entry name" value="CELL DIVISION CYCLE 16,23,27"/>
    <property type="match status" value="1"/>
</dbReference>
<protein>
    <submittedName>
        <fullName evidence="3">Tetratricopeptide repeat protein</fullName>
    </submittedName>
</protein>
<evidence type="ECO:0000256" key="2">
    <source>
        <dbReference type="SAM" id="Phobius"/>
    </source>
</evidence>
<name>A0A7C1SD31_UNCW3</name>
<dbReference type="SUPFAM" id="SSF48452">
    <property type="entry name" value="TPR-like"/>
    <property type="match status" value="3"/>
</dbReference>
<reference evidence="3" key="1">
    <citation type="journal article" date="2020" name="mSystems">
        <title>Genome- and Community-Level Interaction Insights into Carbon Utilization and Element Cycling Functions of Hydrothermarchaeota in Hydrothermal Sediment.</title>
        <authorList>
            <person name="Zhou Z."/>
            <person name="Liu Y."/>
            <person name="Xu W."/>
            <person name="Pan J."/>
            <person name="Luo Z.H."/>
            <person name="Li M."/>
        </authorList>
    </citation>
    <scope>NUCLEOTIDE SEQUENCE [LARGE SCALE GENOMIC DNA]</scope>
    <source>
        <strain evidence="3">SpSt-265</strain>
        <strain evidence="4">SpSt-465</strain>
    </source>
</reference>
<dbReference type="PROSITE" id="PS50005">
    <property type="entry name" value="TPR"/>
    <property type="match status" value="1"/>
</dbReference>
<dbReference type="PANTHER" id="PTHR12558:SF13">
    <property type="entry name" value="CELL DIVISION CYCLE PROTEIN 27 HOMOLOG"/>
    <property type="match status" value="1"/>
</dbReference>
<accession>A0A7C1SD31</accession>
<keyword evidence="1" id="KW-0802">TPR repeat</keyword>
<evidence type="ECO:0000313" key="4">
    <source>
        <dbReference type="EMBL" id="HFJ54281.1"/>
    </source>
</evidence>
<keyword evidence="2" id="KW-0812">Transmembrane</keyword>
<dbReference type="PROSITE" id="PS51257">
    <property type="entry name" value="PROKAR_LIPOPROTEIN"/>
    <property type="match status" value="1"/>
</dbReference>
<proteinExistence type="predicted"/>
<evidence type="ECO:0000313" key="3">
    <source>
        <dbReference type="EMBL" id="HEA87326.1"/>
    </source>
</evidence>
<organism evidence="3">
    <name type="scientific">candidate division WOR-3 bacterium</name>
    <dbReference type="NCBI Taxonomy" id="2052148"/>
    <lineage>
        <taxon>Bacteria</taxon>
        <taxon>Bacteria division WOR-3</taxon>
    </lineage>
</organism>
<dbReference type="InterPro" id="IPR011990">
    <property type="entry name" value="TPR-like_helical_dom_sf"/>
</dbReference>
<dbReference type="AlphaFoldDB" id="A0A7C1SD31"/>
<dbReference type="Gene3D" id="1.25.40.10">
    <property type="entry name" value="Tetratricopeptide repeat domain"/>
    <property type="match status" value="3"/>
</dbReference>
<dbReference type="InterPro" id="IPR019734">
    <property type="entry name" value="TPR_rpt"/>
</dbReference>
<dbReference type="Pfam" id="PF13174">
    <property type="entry name" value="TPR_6"/>
    <property type="match status" value="3"/>
</dbReference>
<feature type="repeat" description="TPR" evidence="1">
    <location>
        <begin position="75"/>
        <end position="108"/>
    </location>
</feature>
<comment type="caution">
    <text evidence="3">The sequence shown here is derived from an EMBL/GenBank/DDBJ whole genome shotgun (WGS) entry which is preliminary data.</text>
</comment>
<gene>
    <name evidence="3" type="ORF">ENP94_04855</name>
    <name evidence="4" type="ORF">ENS16_06290</name>
</gene>
<dbReference type="SMART" id="SM00028">
    <property type="entry name" value="TPR"/>
    <property type="match status" value="6"/>
</dbReference>
<feature type="transmembrane region" description="Helical" evidence="2">
    <location>
        <begin position="12"/>
        <end position="31"/>
    </location>
</feature>
<sequence length="441" mass="50051">MPSGRNLNLPVILFLGILLAGCAYFNTFYNAQQYFREGMRLKSEGNAGQAQSKFDRSIEKSALVINRYPRSRWVDDALYLIGRAYFEKGEYARAVKSFEQLELVFPSSRYVPEAKLYHAIALIRNNQPGAGRMLLEIVKQRYPRLKATASYHAAVYEVEQGDVKEGIDSLLKFIRKFPKSQHYLSALRLLADACQQTGRYAEAVEWYQRYQLQESNPRKRTEAAVRLAQCLFLDKKYADALKAAREFQGRYSDLDEELNLIIGKALSALGRDEEAVAVLVNISSSNTRGAEAAFLLGKYYEQRREFVRARAYYDTARLRRADSDWGVMATKRAALLQAITSETTSVSPSATALFLLAEIHNLNLAEYDSAMTIYQRVADSFPQTELAPKALLAKAWILLRVKQDSANAVPVLNRIITSYPKTEYARAAQEWLAKITLKIQQ</sequence>
<keyword evidence="2" id="KW-0472">Membrane</keyword>
<evidence type="ECO:0000256" key="1">
    <source>
        <dbReference type="PROSITE-ProRule" id="PRU00339"/>
    </source>
</evidence>
<keyword evidence="2" id="KW-1133">Transmembrane helix</keyword>
<dbReference type="EMBL" id="DSTU01000008">
    <property type="protein sequence ID" value="HFJ54281.1"/>
    <property type="molecule type" value="Genomic_DNA"/>
</dbReference>
<dbReference type="Pfam" id="PF13432">
    <property type="entry name" value="TPR_16"/>
    <property type="match status" value="2"/>
</dbReference>
<dbReference type="EMBL" id="DSLG01000005">
    <property type="protein sequence ID" value="HEA87326.1"/>
    <property type="molecule type" value="Genomic_DNA"/>
</dbReference>